<dbReference type="PROSITE" id="PS50112">
    <property type="entry name" value="PAS"/>
    <property type="match status" value="1"/>
</dbReference>
<dbReference type="SUPFAM" id="SSF55073">
    <property type="entry name" value="Nucleotide cyclase"/>
    <property type="match status" value="1"/>
</dbReference>
<dbReference type="SUPFAM" id="SSF55785">
    <property type="entry name" value="PYP-like sensor domain (PAS domain)"/>
    <property type="match status" value="1"/>
</dbReference>
<evidence type="ECO:0000256" key="2">
    <source>
        <dbReference type="SAM" id="Phobius"/>
    </source>
</evidence>
<evidence type="ECO:0000259" key="4">
    <source>
        <dbReference type="PROSITE" id="PS50887"/>
    </source>
</evidence>
<feature type="domain" description="GGDEF" evidence="4">
    <location>
        <begin position="338"/>
        <end position="471"/>
    </location>
</feature>
<evidence type="ECO:0000259" key="3">
    <source>
        <dbReference type="PROSITE" id="PS50112"/>
    </source>
</evidence>
<reference evidence="5 6" key="1">
    <citation type="submission" date="2023-08" db="EMBL/GenBank/DDBJ databases">
        <title>Functional and genomic diversity of the sorghum phyllosphere microbiome.</title>
        <authorList>
            <person name="Shade A."/>
        </authorList>
    </citation>
    <scope>NUCLEOTIDE SEQUENCE [LARGE SCALE GENOMIC DNA]</scope>
    <source>
        <strain evidence="5 6">SORGH_AS_0335</strain>
    </source>
</reference>
<evidence type="ECO:0000256" key="1">
    <source>
        <dbReference type="SAM" id="MobiDB-lite"/>
    </source>
</evidence>
<dbReference type="PROSITE" id="PS50887">
    <property type="entry name" value="GGDEF"/>
    <property type="match status" value="1"/>
</dbReference>
<dbReference type="InterPro" id="IPR035965">
    <property type="entry name" value="PAS-like_dom_sf"/>
</dbReference>
<dbReference type="PANTHER" id="PTHR44757">
    <property type="entry name" value="DIGUANYLATE CYCLASE DGCP"/>
    <property type="match status" value="1"/>
</dbReference>
<comment type="caution">
    <text evidence="5">The sequence shown here is derived from an EMBL/GenBank/DDBJ whole genome shotgun (WGS) entry which is preliminary data.</text>
</comment>
<accession>A0ABU1I657</accession>
<dbReference type="CDD" id="cd00130">
    <property type="entry name" value="PAS"/>
    <property type="match status" value="1"/>
</dbReference>
<dbReference type="CDD" id="cd01949">
    <property type="entry name" value="GGDEF"/>
    <property type="match status" value="1"/>
</dbReference>
<organism evidence="5 6">
    <name type="scientific">Paracidovorax wautersii</name>
    <dbReference type="NCBI Taxonomy" id="1177982"/>
    <lineage>
        <taxon>Bacteria</taxon>
        <taxon>Pseudomonadati</taxon>
        <taxon>Pseudomonadota</taxon>
        <taxon>Betaproteobacteria</taxon>
        <taxon>Burkholderiales</taxon>
        <taxon>Comamonadaceae</taxon>
        <taxon>Paracidovorax</taxon>
    </lineage>
</organism>
<evidence type="ECO:0000313" key="6">
    <source>
        <dbReference type="Proteomes" id="UP001267710"/>
    </source>
</evidence>
<feature type="region of interest" description="Disordered" evidence="1">
    <location>
        <begin position="477"/>
        <end position="497"/>
    </location>
</feature>
<dbReference type="Proteomes" id="UP001267710">
    <property type="component" value="Unassembled WGS sequence"/>
</dbReference>
<name>A0ABU1I657_9BURK</name>
<dbReference type="Gene3D" id="3.30.70.270">
    <property type="match status" value="1"/>
</dbReference>
<feature type="compositionally biased region" description="Low complexity" evidence="1">
    <location>
        <begin position="477"/>
        <end position="486"/>
    </location>
</feature>
<dbReference type="NCBIfam" id="TIGR00254">
    <property type="entry name" value="GGDEF"/>
    <property type="match status" value="1"/>
</dbReference>
<dbReference type="Pfam" id="PF00989">
    <property type="entry name" value="PAS"/>
    <property type="match status" value="1"/>
</dbReference>
<evidence type="ECO:0000313" key="5">
    <source>
        <dbReference type="EMBL" id="MDR6212357.1"/>
    </source>
</evidence>
<keyword evidence="2" id="KW-1133">Transmembrane helix</keyword>
<feature type="region of interest" description="Disordered" evidence="1">
    <location>
        <begin position="231"/>
        <end position="258"/>
    </location>
</feature>
<protein>
    <submittedName>
        <fullName evidence="5">Diguanylate cyclase (GGDEF)-like protein/PAS domain S-box-containing protein</fullName>
    </submittedName>
</protein>
<keyword evidence="6" id="KW-1185">Reference proteome</keyword>
<feature type="domain" description="PAS" evidence="3">
    <location>
        <begin position="181"/>
        <end position="234"/>
    </location>
</feature>
<dbReference type="InterPro" id="IPR000014">
    <property type="entry name" value="PAS"/>
</dbReference>
<dbReference type="InterPro" id="IPR000160">
    <property type="entry name" value="GGDEF_dom"/>
</dbReference>
<dbReference type="InterPro" id="IPR029787">
    <property type="entry name" value="Nucleotide_cyclase"/>
</dbReference>
<keyword evidence="2" id="KW-0472">Membrane</keyword>
<dbReference type="InterPro" id="IPR043128">
    <property type="entry name" value="Rev_trsase/Diguanyl_cyclase"/>
</dbReference>
<dbReference type="EMBL" id="JAVIZX010000001">
    <property type="protein sequence ID" value="MDR6212357.1"/>
    <property type="molecule type" value="Genomic_DNA"/>
</dbReference>
<proteinExistence type="predicted"/>
<dbReference type="InterPro" id="IPR013767">
    <property type="entry name" value="PAS_fold"/>
</dbReference>
<feature type="transmembrane region" description="Helical" evidence="2">
    <location>
        <begin position="136"/>
        <end position="154"/>
    </location>
</feature>
<dbReference type="SMART" id="SM00091">
    <property type="entry name" value="PAS"/>
    <property type="match status" value="1"/>
</dbReference>
<dbReference type="RefSeq" id="WP_309825243.1">
    <property type="nucleotide sequence ID" value="NZ_JAVIZX010000001.1"/>
</dbReference>
<keyword evidence="2" id="KW-0812">Transmembrane</keyword>
<dbReference type="NCBIfam" id="TIGR00229">
    <property type="entry name" value="sensory_box"/>
    <property type="match status" value="1"/>
</dbReference>
<sequence>MYAVVRGQASAVQAHDWLRGDLDGLVAAARDPRHEDTSIVRALQVAGSPALVAAATITPGWDPGIRPRPGPASVMVFATVLDAPRLSALSENYGVPALTISSEPLAGQESMPLLDSSMRLHWRPPTPGRTLLGQTLPLFIAGVLALAGVLIALLRHALASARQIDAQFEALHATQAELTESEQRFRDIAEASSDWLWEVDARGRLTYLSERFTQVTGEPREDWLGRPLADLLKPATTGPQAPPPDLPADAGDSPARGTRLWQYRDRAGRLRTSKITSRAMAHGAGYRGTATDITDEVEAQARVRHLSLHDPLTDLPNRLHLQQFLARQLEAPAPRPTPALALLCLDLDRFKPVNDAWGHGLGDLLLQAVAQRLRGQMPPGALAARVGGDEFVAVLPDMADRAAVEAVCHALVQALGQPFRIQGHDIAIGTSIGIALAPAHAREPAELLRMADIALYRAKDAGRSTWQFYERAMEAALPPAPAGTAPAPEPRPAGRTD</sequence>
<dbReference type="Pfam" id="PF00990">
    <property type="entry name" value="GGDEF"/>
    <property type="match status" value="1"/>
</dbReference>
<dbReference type="Gene3D" id="3.30.450.20">
    <property type="entry name" value="PAS domain"/>
    <property type="match status" value="1"/>
</dbReference>
<dbReference type="InterPro" id="IPR052155">
    <property type="entry name" value="Biofilm_reg_signaling"/>
</dbReference>
<dbReference type="SMART" id="SM00267">
    <property type="entry name" value="GGDEF"/>
    <property type="match status" value="1"/>
</dbReference>
<dbReference type="PANTHER" id="PTHR44757:SF10">
    <property type="entry name" value="MEMBRANE PROTEIN"/>
    <property type="match status" value="1"/>
</dbReference>
<gene>
    <name evidence="5" type="ORF">QE399_000046</name>
</gene>